<sequence>MKRILLFTLLALAGPGVMVGTAAQAADLAAPVKEIMAEAQNGWSETPVGEPRDYFDDERLGRIYSRDFVRVYKDATRFPAFEDGDSPLDYDPIVSGQDSCSLKDLKIAPATSTAGRADVAVTFDNISCLDDPGDRKPAELHFVVVEENGHPVIDDILRGGEQGSLKAELAAIAAQGAQ</sequence>
<protein>
    <recommendedName>
        <fullName evidence="4">DUF3828 domain-containing protein</fullName>
    </recommendedName>
</protein>
<organism evidence="2 3">
    <name type="scientific">Rhizobium quercicola</name>
    <dbReference type="NCBI Taxonomy" id="2901226"/>
    <lineage>
        <taxon>Bacteria</taxon>
        <taxon>Pseudomonadati</taxon>
        <taxon>Pseudomonadota</taxon>
        <taxon>Alphaproteobacteria</taxon>
        <taxon>Hyphomicrobiales</taxon>
        <taxon>Rhizobiaceae</taxon>
        <taxon>Rhizobium/Agrobacterium group</taxon>
        <taxon>Rhizobium</taxon>
    </lineage>
</organism>
<proteinExistence type="predicted"/>
<accession>A0A9X1NTT2</accession>
<gene>
    <name evidence="2" type="ORF">LRX75_12375</name>
</gene>
<dbReference type="AlphaFoldDB" id="A0A9X1NTT2"/>
<evidence type="ECO:0000313" key="3">
    <source>
        <dbReference type="Proteomes" id="UP001139089"/>
    </source>
</evidence>
<reference evidence="2" key="1">
    <citation type="submission" date="2021-12" db="EMBL/GenBank/DDBJ databases">
        <authorList>
            <person name="Li Y."/>
        </authorList>
    </citation>
    <scope>NUCLEOTIDE SEQUENCE</scope>
    <source>
        <strain evidence="2">DKSPLA3</strain>
    </source>
</reference>
<dbReference type="RefSeq" id="WP_231814755.1">
    <property type="nucleotide sequence ID" value="NZ_JAJOZR010000007.1"/>
</dbReference>
<dbReference type="EMBL" id="JAJOZR010000007">
    <property type="protein sequence ID" value="MCD7109831.1"/>
    <property type="molecule type" value="Genomic_DNA"/>
</dbReference>
<feature type="signal peptide" evidence="1">
    <location>
        <begin position="1"/>
        <end position="25"/>
    </location>
</feature>
<keyword evidence="3" id="KW-1185">Reference proteome</keyword>
<evidence type="ECO:0000313" key="2">
    <source>
        <dbReference type="EMBL" id="MCD7109831.1"/>
    </source>
</evidence>
<name>A0A9X1NTT2_9HYPH</name>
<keyword evidence="1" id="KW-0732">Signal</keyword>
<evidence type="ECO:0008006" key="4">
    <source>
        <dbReference type="Google" id="ProtNLM"/>
    </source>
</evidence>
<evidence type="ECO:0000256" key="1">
    <source>
        <dbReference type="SAM" id="SignalP"/>
    </source>
</evidence>
<dbReference type="Proteomes" id="UP001139089">
    <property type="component" value="Unassembled WGS sequence"/>
</dbReference>
<feature type="chain" id="PRO_5040822698" description="DUF3828 domain-containing protein" evidence="1">
    <location>
        <begin position="26"/>
        <end position="178"/>
    </location>
</feature>
<comment type="caution">
    <text evidence="2">The sequence shown here is derived from an EMBL/GenBank/DDBJ whole genome shotgun (WGS) entry which is preliminary data.</text>
</comment>